<evidence type="ECO:0000313" key="2">
    <source>
        <dbReference type="EMBL" id="SUZ74871.1"/>
    </source>
</evidence>
<accession>A0A381Q6A4</accession>
<dbReference type="EMBL" id="UINC01001225">
    <property type="protein sequence ID" value="SUZ74871.1"/>
    <property type="molecule type" value="Genomic_DNA"/>
</dbReference>
<feature type="region of interest" description="Disordered" evidence="1">
    <location>
        <begin position="1"/>
        <end position="23"/>
    </location>
</feature>
<protein>
    <submittedName>
        <fullName evidence="2">Uncharacterized protein</fullName>
    </submittedName>
</protein>
<sequence length="23" mass="2596">MAVSEPCVSSEGERDHEHNVRQV</sequence>
<proteinExistence type="predicted"/>
<feature type="compositionally biased region" description="Basic and acidic residues" evidence="1">
    <location>
        <begin position="11"/>
        <end position="23"/>
    </location>
</feature>
<organism evidence="2">
    <name type="scientific">marine metagenome</name>
    <dbReference type="NCBI Taxonomy" id="408172"/>
    <lineage>
        <taxon>unclassified sequences</taxon>
        <taxon>metagenomes</taxon>
        <taxon>ecological metagenomes</taxon>
    </lineage>
</organism>
<gene>
    <name evidence="2" type="ORF">METZ01_LOCUS27725</name>
</gene>
<dbReference type="AlphaFoldDB" id="A0A381Q6A4"/>
<reference evidence="2" key="1">
    <citation type="submission" date="2018-05" db="EMBL/GenBank/DDBJ databases">
        <authorList>
            <person name="Lanie J.A."/>
            <person name="Ng W.-L."/>
            <person name="Kazmierczak K.M."/>
            <person name="Andrzejewski T.M."/>
            <person name="Davidsen T.M."/>
            <person name="Wayne K.J."/>
            <person name="Tettelin H."/>
            <person name="Glass J.I."/>
            <person name="Rusch D."/>
            <person name="Podicherti R."/>
            <person name="Tsui H.-C.T."/>
            <person name="Winkler M.E."/>
        </authorList>
    </citation>
    <scope>NUCLEOTIDE SEQUENCE</scope>
</reference>
<evidence type="ECO:0000256" key="1">
    <source>
        <dbReference type="SAM" id="MobiDB-lite"/>
    </source>
</evidence>
<name>A0A381Q6A4_9ZZZZ</name>